<dbReference type="PANTHER" id="PTHR30605">
    <property type="entry name" value="ANHYDRO-N-ACETYLMURAMIC ACID KINASE"/>
    <property type="match status" value="1"/>
</dbReference>
<dbReference type="EMBL" id="NEVL01000001">
    <property type="protein sequence ID" value="OZI40804.1"/>
    <property type="molecule type" value="Genomic_DNA"/>
</dbReference>
<dbReference type="UniPathway" id="UPA00544"/>
<comment type="function">
    <text evidence="1">Catalyzes the specific phosphorylation of 1,6-anhydro-N-acetylmuramic acid (anhMurNAc) with the simultaneous cleavage of the 1,6-anhydro ring, generating MurNAc-6-P. Is required for the utilization of anhMurNAc either imported from the medium or derived from its own cell wall murein, and thus plays a role in cell wall recycling.</text>
</comment>
<dbReference type="GO" id="GO:0006040">
    <property type="term" value="P:amino sugar metabolic process"/>
    <property type="evidence" value="ECO:0007669"/>
    <property type="project" value="InterPro"/>
</dbReference>
<dbReference type="OrthoDB" id="9763949at2"/>
<dbReference type="InterPro" id="IPR005338">
    <property type="entry name" value="Anhydro_N_Ac-Mur_kinase"/>
</dbReference>
<keyword evidence="1" id="KW-0547">Nucleotide-binding</keyword>
<comment type="pathway">
    <text evidence="1">Cell wall biogenesis; peptidoglycan recycling.</text>
</comment>
<dbReference type="UniPathway" id="UPA00343"/>
<dbReference type="GO" id="GO:0005524">
    <property type="term" value="F:ATP binding"/>
    <property type="evidence" value="ECO:0007669"/>
    <property type="project" value="UniProtKB-UniRule"/>
</dbReference>
<evidence type="ECO:0000313" key="2">
    <source>
        <dbReference type="EMBL" id="OZI40804.1"/>
    </source>
</evidence>
<keyword evidence="1" id="KW-0119">Carbohydrate metabolism</keyword>
<dbReference type="GO" id="GO:0016301">
    <property type="term" value="F:kinase activity"/>
    <property type="evidence" value="ECO:0007669"/>
    <property type="project" value="UniProtKB-KW"/>
</dbReference>
<keyword evidence="1" id="KW-0067">ATP-binding</keyword>
<dbReference type="SUPFAM" id="SSF53067">
    <property type="entry name" value="Actin-like ATPase domain"/>
    <property type="match status" value="1"/>
</dbReference>
<comment type="pathway">
    <text evidence="1">Amino-sugar metabolism; 1,6-anhydro-N-acetylmuramate degradation.</text>
</comment>
<comment type="similarity">
    <text evidence="1">Belongs to the anhydro-N-acetylmuramic acid kinase family.</text>
</comment>
<name>A0A261STV0_9BORD</name>
<comment type="caution">
    <text evidence="2">The sequence shown here is derived from an EMBL/GenBank/DDBJ whole genome shotgun (WGS) entry which is preliminary data.</text>
</comment>
<evidence type="ECO:0000256" key="1">
    <source>
        <dbReference type="HAMAP-Rule" id="MF_01270"/>
    </source>
</evidence>
<sequence>MSRASNGPRSKLPGRCFIGLMSGTSMDGVDGVLMRFAPHAAPQMLASVSAPLPEALRATLMALNTSGPDELAQARLAANELAHVYAAVCRDLLLVAGLHPADVVAVGAHGQTVRHRPDLGYTIQLNAPALLAELCGMDVVADFRSRDVAAGGQGAPLVPPFHAAMFGRDFPRAVLNLGGIANVTLLEPGRAPRGFDTGPANVLLDAWCLAHTGQPFDADGRWAALGRASEALLAHFVDSEPWFALPAPKSTGRDLFGMRWIEKRLASFHGPALRPEDVQATLQRLTARTVADAIAVQGVRVQDLLVCGGGARNSGLMQDLASVLRVPVEPTDLAGVPAQWVEAMAFAWLAQMHVDRLPAAVPEVTGARAARVLGALYPR</sequence>
<dbReference type="InterPro" id="IPR043129">
    <property type="entry name" value="ATPase_NBD"/>
</dbReference>
<keyword evidence="1 2" id="KW-0418">Kinase</keyword>
<dbReference type="PANTHER" id="PTHR30605:SF0">
    <property type="entry name" value="ANHYDRO-N-ACETYLMURAMIC ACID KINASE"/>
    <property type="match status" value="1"/>
</dbReference>
<dbReference type="RefSeq" id="WP_094824918.1">
    <property type="nucleotide sequence ID" value="NZ_NEVL01000001.1"/>
</dbReference>
<dbReference type="Pfam" id="PF03702">
    <property type="entry name" value="AnmK"/>
    <property type="match status" value="1"/>
</dbReference>
<dbReference type="Gene3D" id="3.30.420.40">
    <property type="match status" value="2"/>
</dbReference>
<dbReference type="NCBIfam" id="NF007139">
    <property type="entry name" value="PRK09585.1-3"/>
    <property type="match status" value="1"/>
</dbReference>
<dbReference type="GO" id="GO:0009254">
    <property type="term" value="P:peptidoglycan turnover"/>
    <property type="evidence" value="ECO:0007669"/>
    <property type="project" value="UniProtKB-UniRule"/>
</dbReference>
<organism evidence="2 3">
    <name type="scientific">Bordetella genomosp. 1</name>
    <dbReference type="NCBI Taxonomy" id="1395607"/>
    <lineage>
        <taxon>Bacteria</taxon>
        <taxon>Pseudomonadati</taxon>
        <taxon>Pseudomonadota</taxon>
        <taxon>Betaproteobacteria</taxon>
        <taxon>Burkholderiales</taxon>
        <taxon>Alcaligenaceae</taxon>
        <taxon>Bordetella</taxon>
    </lineage>
</organism>
<dbReference type="HAMAP" id="MF_01270">
    <property type="entry name" value="AnhMurNAc_kinase"/>
    <property type="match status" value="1"/>
</dbReference>
<accession>A0A261STV0</accession>
<gene>
    <name evidence="1" type="primary">anmK</name>
    <name evidence="2" type="ORF">CEG14_03330</name>
</gene>
<dbReference type="EC" id="2.7.1.170" evidence="1"/>
<comment type="catalytic activity">
    <reaction evidence="1">
        <text>1,6-anhydro-N-acetyl-beta-muramate + ATP + H2O = N-acetyl-D-muramate 6-phosphate + ADP + H(+)</text>
        <dbReference type="Rhea" id="RHEA:24952"/>
        <dbReference type="ChEBI" id="CHEBI:15377"/>
        <dbReference type="ChEBI" id="CHEBI:15378"/>
        <dbReference type="ChEBI" id="CHEBI:30616"/>
        <dbReference type="ChEBI" id="CHEBI:58690"/>
        <dbReference type="ChEBI" id="CHEBI:58722"/>
        <dbReference type="ChEBI" id="CHEBI:456216"/>
        <dbReference type="EC" id="2.7.1.170"/>
    </reaction>
</comment>
<dbReference type="GO" id="GO:0016773">
    <property type="term" value="F:phosphotransferase activity, alcohol group as acceptor"/>
    <property type="evidence" value="ECO:0007669"/>
    <property type="project" value="UniProtKB-UniRule"/>
</dbReference>
<feature type="binding site" evidence="1">
    <location>
        <begin position="23"/>
        <end position="30"/>
    </location>
    <ligand>
        <name>ATP</name>
        <dbReference type="ChEBI" id="CHEBI:30616"/>
    </ligand>
</feature>
<dbReference type="AlphaFoldDB" id="A0A261STV0"/>
<dbReference type="Proteomes" id="UP000217005">
    <property type="component" value="Unassembled WGS sequence"/>
</dbReference>
<proteinExistence type="inferred from homology"/>
<protein>
    <recommendedName>
        <fullName evidence="1">Anhydro-N-acetylmuramic acid kinase</fullName>
        <ecNumber evidence="1">2.7.1.170</ecNumber>
    </recommendedName>
    <alternativeName>
        <fullName evidence="1">AnhMurNAc kinase</fullName>
    </alternativeName>
</protein>
<reference evidence="2 3" key="1">
    <citation type="submission" date="2017-05" db="EMBL/GenBank/DDBJ databases">
        <title>Complete and WGS of Bordetella genogroups.</title>
        <authorList>
            <person name="Spilker T."/>
            <person name="LiPuma J."/>
        </authorList>
    </citation>
    <scope>NUCLEOTIDE SEQUENCE [LARGE SCALE GENOMIC DNA]</scope>
    <source>
        <strain evidence="2 3">AU17610</strain>
    </source>
</reference>
<dbReference type="GO" id="GO:0097175">
    <property type="term" value="P:1,6-anhydro-N-acetyl-beta-muramic acid catabolic process"/>
    <property type="evidence" value="ECO:0007669"/>
    <property type="project" value="UniProtKB-UniRule"/>
</dbReference>
<evidence type="ECO:0000313" key="3">
    <source>
        <dbReference type="Proteomes" id="UP000217005"/>
    </source>
</evidence>
<keyword evidence="1" id="KW-0808">Transferase</keyword>
<dbReference type="CDD" id="cd24050">
    <property type="entry name" value="ASKHA_NBD_ANMK"/>
    <property type="match status" value="1"/>
</dbReference>